<evidence type="ECO:0000313" key="2">
    <source>
        <dbReference type="EMBL" id="MBB6033039.1"/>
    </source>
</evidence>
<dbReference type="EMBL" id="JACHGT010000002">
    <property type="protein sequence ID" value="MBB6033039.1"/>
    <property type="molecule type" value="Genomic_DNA"/>
</dbReference>
<reference evidence="2 3" key="1">
    <citation type="submission" date="2020-08" db="EMBL/GenBank/DDBJ databases">
        <title>Genomic Encyclopedia of Type Strains, Phase IV (KMG-IV): sequencing the most valuable type-strain genomes for metagenomic binning, comparative biology and taxonomic classification.</title>
        <authorList>
            <person name="Goeker M."/>
        </authorList>
    </citation>
    <scope>NUCLEOTIDE SEQUENCE [LARGE SCALE GENOMIC DNA]</scope>
    <source>
        <strain evidence="2 3">YIM 65646</strain>
    </source>
</reference>
<keyword evidence="1" id="KW-0472">Membrane</keyword>
<gene>
    <name evidence="2" type="ORF">HNR73_000886</name>
</gene>
<feature type="transmembrane region" description="Helical" evidence="1">
    <location>
        <begin position="7"/>
        <end position="25"/>
    </location>
</feature>
<dbReference type="Proteomes" id="UP000548476">
    <property type="component" value="Unassembled WGS sequence"/>
</dbReference>
<keyword evidence="3" id="KW-1185">Reference proteome</keyword>
<keyword evidence="1" id="KW-1133">Transmembrane helix</keyword>
<evidence type="ECO:0000256" key="1">
    <source>
        <dbReference type="SAM" id="Phobius"/>
    </source>
</evidence>
<dbReference type="AlphaFoldDB" id="A0A841FK72"/>
<keyword evidence="1" id="KW-0812">Transmembrane</keyword>
<accession>A0A841FK72</accession>
<comment type="caution">
    <text evidence="2">The sequence shown here is derived from an EMBL/GenBank/DDBJ whole genome shotgun (WGS) entry which is preliminary data.</text>
</comment>
<protein>
    <recommendedName>
        <fullName evidence="4">PH domain-containing protein</fullName>
    </recommendedName>
</protein>
<sequence length="202" mass="22064">MDPELETALQVVGVLAGAAGTYFAWRQYRLAKDVAARGHGPSGEVFLTKNEFNVVYAGLGVTMLLIAGYLLLNPRTADEATLWADRGLSLALLLMAAWSFDQNERENHIEIDGEALTLRTRGSAPIRVPWDRITAVSIVRDDRTEQLIIRTHEHGGVIAGLDPMWDAAIRPGYRVCHLRDVKPSTAALRAALGAHSGGLLRD</sequence>
<organism evidence="2 3">
    <name type="scientific">Phytomonospora endophytica</name>
    <dbReference type="NCBI Taxonomy" id="714109"/>
    <lineage>
        <taxon>Bacteria</taxon>
        <taxon>Bacillati</taxon>
        <taxon>Actinomycetota</taxon>
        <taxon>Actinomycetes</taxon>
        <taxon>Micromonosporales</taxon>
        <taxon>Micromonosporaceae</taxon>
        <taxon>Phytomonospora</taxon>
    </lineage>
</organism>
<dbReference type="RefSeq" id="WP_184785955.1">
    <property type="nucleotide sequence ID" value="NZ_BONT01000022.1"/>
</dbReference>
<evidence type="ECO:0008006" key="4">
    <source>
        <dbReference type="Google" id="ProtNLM"/>
    </source>
</evidence>
<feature type="transmembrane region" description="Helical" evidence="1">
    <location>
        <begin position="54"/>
        <end position="71"/>
    </location>
</feature>
<proteinExistence type="predicted"/>
<evidence type="ECO:0000313" key="3">
    <source>
        <dbReference type="Proteomes" id="UP000548476"/>
    </source>
</evidence>
<name>A0A841FK72_9ACTN</name>